<dbReference type="FunFam" id="1.10.340.70:FF:000001">
    <property type="entry name" value="Retrovirus-related Pol polyprotein from transposon gypsy-like Protein"/>
    <property type="match status" value="1"/>
</dbReference>
<dbReference type="InterPro" id="IPR041588">
    <property type="entry name" value="Integrase_H2C2"/>
</dbReference>
<feature type="domain" description="Integrase zinc-binding" evidence="1">
    <location>
        <begin position="18"/>
        <end position="75"/>
    </location>
</feature>
<dbReference type="eggNOG" id="KOG0017">
    <property type="taxonomic scope" value="Eukaryota"/>
</dbReference>
<dbReference type="InParanoid" id="A0A1X7U6T0"/>
<evidence type="ECO:0000259" key="1">
    <source>
        <dbReference type="Pfam" id="PF17921"/>
    </source>
</evidence>
<dbReference type="STRING" id="400682.A0A1X7U6T0"/>
<evidence type="ECO:0000313" key="2">
    <source>
        <dbReference type="EnsemblMetazoa" id="Aqu2.1.23627_001"/>
    </source>
</evidence>
<dbReference type="EnsemblMetazoa" id="Aqu2.1.23627_001">
    <property type="protein sequence ID" value="Aqu2.1.23627_001"/>
    <property type="gene ID" value="Aqu2.1.23627"/>
</dbReference>
<dbReference type="Pfam" id="PF17921">
    <property type="entry name" value="Integrase_H2C2"/>
    <property type="match status" value="1"/>
</dbReference>
<reference evidence="2" key="1">
    <citation type="submission" date="2017-05" db="UniProtKB">
        <authorList>
            <consortium name="EnsemblMetazoa"/>
        </authorList>
    </citation>
    <scope>IDENTIFICATION</scope>
</reference>
<proteinExistence type="predicted"/>
<accession>A0A1X7U6T0</accession>
<sequence length="119" mass="13596">MEEGSPPGLFELKQLVLPVECRAVVLKLAHEVPMAGHLGITKTKDRILQRYYWPGIFKDVAQYCKSCEICQRSRRKNPVKVGMIPLPLKTHPFERIAMDLVGPLPRSKRGNRYILTIVD</sequence>
<dbReference type="Gene3D" id="1.10.340.70">
    <property type="match status" value="1"/>
</dbReference>
<dbReference type="InterPro" id="IPR036397">
    <property type="entry name" value="RNaseH_sf"/>
</dbReference>
<dbReference type="Gene3D" id="3.30.420.10">
    <property type="entry name" value="Ribonuclease H-like superfamily/Ribonuclease H"/>
    <property type="match status" value="1"/>
</dbReference>
<protein>
    <recommendedName>
        <fullName evidence="1">Integrase zinc-binding domain-containing protein</fullName>
    </recommendedName>
</protein>
<organism evidence="2">
    <name type="scientific">Amphimedon queenslandica</name>
    <name type="common">Sponge</name>
    <dbReference type="NCBI Taxonomy" id="400682"/>
    <lineage>
        <taxon>Eukaryota</taxon>
        <taxon>Metazoa</taxon>
        <taxon>Porifera</taxon>
        <taxon>Demospongiae</taxon>
        <taxon>Heteroscleromorpha</taxon>
        <taxon>Haplosclerida</taxon>
        <taxon>Niphatidae</taxon>
        <taxon>Amphimedon</taxon>
    </lineage>
</organism>
<name>A0A1X7U6T0_AMPQE</name>
<dbReference type="GO" id="GO:0003676">
    <property type="term" value="F:nucleic acid binding"/>
    <property type="evidence" value="ECO:0007669"/>
    <property type="project" value="InterPro"/>
</dbReference>
<dbReference type="AlphaFoldDB" id="A0A1X7U6T0"/>
<dbReference type="OMA" id="HENHDIP"/>
<dbReference type="InterPro" id="IPR052160">
    <property type="entry name" value="Gypsy_RT_Integrase-like"/>
</dbReference>
<dbReference type="PANTHER" id="PTHR47266">
    <property type="entry name" value="ENDONUCLEASE-RELATED"/>
    <property type="match status" value="1"/>
</dbReference>